<dbReference type="EC" id="2.7.13.3" evidence="2"/>
<dbReference type="FunFam" id="3.30.565.10:FF:000006">
    <property type="entry name" value="Sensor histidine kinase WalK"/>
    <property type="match status" value="1"/>
</dbReference>
<evidence type="ECO:0000313" key="12">
    <source>
        <dbReference type="Proteomes" id="UP000823633"/>
    </source>
</evidence>
<dbReference type="Pfam" id="PF00512">
    <property type="entry name" value="HisKA"/>
    <property type="match status" value="1"/>
</dbReference>
<evidence type="ECO:0000256" key="9">
    <source>
        <dbReference type="SAM" id="Phobius"/>
    </source>
</evidence>
<dbReference type="SMART" id="SM00387">
    <property type="entry name" value="HATPase_c"/>
    <property type="match status" value="1"/>
</dbReference>
<dbReference type="CDD" id="cd00082">
    <property type="entry name" value="HisKA"/>
    <property type="match status" value="1"/>
</dbReference>
<dbReference type="InterPro" id="IPR050351">
    <property type="entry name" value="BphY/WalK/GraS-like"/>
</dbReference>
<dbReference type="InterPro" id="IPR003661">
    <property type="entry name" value="HisK_dim/P_dom"/>
</dbReference>
<keyword evidence="9" id="KW-1133">Transmembrane helix</keyword>
<dbReference type="PANTHER" id="PTHR45453">
    <property type="entry name" value="PHOSPHATE REGULON SENSOR PROTEIN PHOR"/>
    <property type="match status" value="1"/>
</dbReference>
<dbReference type="SUPFAM" id="SSF55874">
    <property type="entry name" value="ATPase domain of HSP90 chaperone/DNA topoisomerase II/histidine kinase"/>
    <property type="match status" value="1"/>
</dbReference>
<keyword evidence="6" id="KW-0902">Two-component regulatory system</keyword>
<dbReference type="InterPro" id="IPR036097">
    <property type="entry name" value="HisK_dim/P_sf"/>
</dbReference>
<name>A0A9D9EBC5_9SPIR</name>
<dbReference type="InterPro" id="IPR035965">
    <property type="entry name" value="PAS-like_dom_sf"/>
</dbReference>
<dbReference type="InterPro" id="IPR003594">
    <property type="entry name" value="HATPase_dom"/>
</dbReference>
<dbReference type="InterPro" id="IPR004358">
    <property type="entry name" value="Sig_transdc_His_kin-like_C"/>
</dbReference>
<evidence type="ECO:0000256" key="5">
    <source>
        <dbReference type="ARBA" id="ARBA00022777"/>
    </source>
</evidence>
<evidence type="ECO:0000256" key="7">
    <source>
        <dbReference type="ARBA" id="ARBA00023136"/>
    </source>
</evidence>
<dbReference type="GO" id="GO:0000155">
    <property type="term" value="F:phosphorelay sensor kinase activity"/>
    <property type="evidence" value="ECO:0007669"/>
    <property type="project" value="InterPro"/>
</dbReference>
<organism evidence="11 12">
    <name type="scientific">Candidatus Aphodenecus pullistercoris</name>
    <dbReference type="NCBI Taxonomy" id="2840669"/>
    <lineage>
        <taxon>Bacteria</taxon>
        <taxon>Pseudomonadati</taxon>
        <taxon>Spirochaetota</taxon>
        <taxon>Spirochaetia</taxon>
        <taxon>Spirochaetales</taxon>
        <taxon>Candidatus Aphodenecus</taxon>
    </lineage>
</organism>
<evidence type="ECO:0000313" key="11">
    <source>
        <dbReference type="EMBL" id="MBO8443426.1"/>
    </source>
</evidence>
<dbReference type="PRINTS" id="PR00344">
    <property type="entry name" value="BCTRLSENSOR"/>
</dbReference>
<feature type="domain" description="Histidine kinase" evidence="10">
    <location>
        <begin position="339"/>
        <end position="553"/>
    </location>
</feature>
<dbReference type="InterPro" id="IPR005467">
    <property type="entry name" value="His_kinase_dom"/>
</dbReference>
<keyword evidence="4" id="KW-0808">Transferase</keyword>
<feature type="transmembrane region" description="Helical" evidence="9">
    <location>
        <begin position="9"/>
        <end position="33"/>
    </location>
</feature>
<dbReference type="AlphaFoldDB" id="A0A9D9EBC5"/>
<reference evidence="11" key="2">
    <citation type="journal article" date="2021" name="PeerJ">
        <title>Extensive microbial diversity within the chicken gut microbiome revealed by metagenomics and culture.</title>
        <authorList>
            <person name="Gilroy R."/>
            <person name="Ravi A."/>
            <person name="Getino M."/>
            <person name="Pursley I."/>
            <person name="Horton D.L."/>
            <person name="Alikhan N.F."/>
            <person name="Baker D."/>
            <person name="Gharbi K."/>
            <person name="Hall N."/>
            <person name="Watson M."/>
            <person name="Adriaenssens E.M."/>
            <person name="Foster-Nyarko E."/>
            <person name="Jarju S."/>
            <person name="Secka A."/>
            <person name="Antonio M."/>
            <person name="Oren A."/>
            <person name="Chaudhuri R.R."/>
            <person name="La Ragione R."/>
            <person name="Hildebrand F."/>
            <person name="Pallen M.J."/>
        </authorList>
    </citation>
    <scope>NUCLEOTIDE SEQUENCE</scope>
    <source>
        <strain evidence="11">11167</strain>
    </source>
</reference>
<dbReference type="Gene3D" id="1.10.287.130">
    <property type="match status" value="1"/>
</dbReference>
<dbReference type="Gene3D" id="3.30.450.20">
    <property type="entry name" value="PAS domain"/>
    <property type="match status" value="1"/>
</dbReference>
<keyword evidence="9" id="KW-0812">Transmembrane</keyword>
<evidence type="ECO:0000256" key="1">
    <source>
        <dbReference type="ARBA" id="ARBA00000085"/>
    </source>
</evidence>
<accession>A0A9D9EBC5</accession>
<dbReference type="InterPro" id="IPR036890">
    <property type="entry name" value="HATPase_C_sf"/>
</dbReference>
<evidence type="ECO:0000256" key="6">
    <source>
        <dbReference type="ARBA" id="ARBA00023012"/>
    </source>
</evidence>
<dbReference type="FunFam" id="1.10.287.130:FF:000001">
    <property type="entry name" value="Two-component sensor histidine kinase"/>
    <property type="match status" value="1"/>
</dbReference>
<evidence type="ECO:0000256" key="3">
    <source>
        <dbReference type="ARBA" id="ARBA00022553"/>
    </source>
</evidence>
<feature type="transmembrane region" description="Helical" evidence="9">
    <location>
        <begin position="142"/>
        <end position="167"/>
    </location>
</feature>
<dbReference type="SUPFAM" id="SSF47384">
    <property type="entry name" value="Homodimeric domain of signal transducing histidine kinase"/>
    <property type="match status" value="1"/>
</dbReference>
<dbReference type="GO" id="GO:0016036">
    <property type="term" value="P:cellular response to phosphate starvation"/>
    <property type="evidence" value="ECO:0007669"/>
    <property type="project" value="TreeGrafter"/>
</dbReference>
<comment type="caution">
    <text evidence="11">The sequence shown here is derived from an EMBL/GenBank/DDBJ whole genome shotgun (WGS) entry which is preliminary data.</text>
</comment>
<protein>
    <recommendedName>
        <fullName evidence="2">histidine kinase</fullName>
        <ecNumber evidence="2">2.7.13.3</ecNumber>
    </recommendedName>
</protein>
<keyword evidence="7 9" id="KW-0472">Membrane</keyword>
<proteinExistence type="predicted"/>
<dbReference type="Gene3D" id="3.30.565.10">
    <property type="entry name" value="Histidine kinase-like ATPase, C-terminal domain"/>
    <property type="match status" value="1"/>
</dbReference>
<dbReference type="Pfam" id="PF02518">
    <property type="entry name" value="HATPase_c"/>
    <property type="match status" value="1"/>
</dbReference>
<keyword evidence="3" id="KW-0597">Phosphoprotein</keyword>
<keyword evidence="5 11" id="KW-0418">Kinase</keyword>
<dbReference type="GO" id="GO:0004721">
    <property type="term" value="F:phosphoprotein phosphatase activity"/>
    <property type="evidence" value="ECO:0007669"/>
    <property type="project" value="TreeGrafter"/>
</dbReference>
<feature type="region of interest" description="Disordered" evidence="8">
    <location>
        <begin position="534"/>
        <end position="554"/>
    </location>
</feature>
<reference evidence="11" key="1">
    <citation type="submission" date="2020-10" db="EMBL/GenBank/DDBJ databases">
        <authorList>
            <person name="Gilroy R."/>
        </authorList>
    </citation>
    <scope>NUCLEOTIDE SEQUENCE</scope>
    <source>
        <strain evidence="11">11167</strain>
    </source>
</reference>
<dbReference type="GO" id="GO:0005886">
    <property type="term" value="C:plasma membrane"/>
    <property type="evidence" value="ECO:0007669"/>
    <property type="project" value="TreeGrafter"/>
</dbReference>
<evidence type="ECO:0000256" key="4">
    <source>
        <dbReference type="ARBA" id="ARBA00022679"/>
    </source>
</evidence>
<dbReference type="EMBL" id="JADIMU010000043">
    <property type="protein sequence ID" value="MBO8443426.1"/>
    <property type="molecule type" value="Genomic_DNA"/>
</dbReference>
<dbReference type="Proteomes" id="UP000823633">
    <property type="component" value="Unassembled WGS sequence"/>
</dbReference>
<sequence>MNKTIFRSVLVSCIIVMVFSLAVTLAFLNSYFINIEFENLRAQTELMAQAIDQLGMSYFDSFDSSVYRITWVGSDGDVIYDTDAEQSEMENHLDRPEIQDAAQHGHGEDRRLSDTLSRETLYSAVRISDGSVVRLSVTQASVFRITVGVIPYMLVVLVLATLLCTFISRRISRRIIDPLNNLDLDNPLENETYEELSPLLVRIDNQNRQIEKQIDTIRHRQKEFNAITDNMREGMVILNSGDLIVSINASAMKLFGGGAGIIGKNILVLERSPEFMNAMKEVKEKGRSEYFFERNGFVNRLIANQIQDDNKKVLGTCILIVDETEKVLSEGMRREFSANVSHELKTPLHSILASSELLMNNLVKDEDKATFISRIHSEAEHLVTLVEDIIRLSQLDETDDFPREEVDCAAIVESVVEALQSSAESHSVTLEKDVDEISMQGVQRLFYEIVYNLTDNAIRYNREGGWVRISLHRQDGRIVLRVSDSGIGIPKEHFARIFERFYRVDPSHSRSTGGTGLGLSIVKHASQILGGGLSFESEEGEGSTFTVSFPDGRA</sequence>
<comment type="catalytic activity">
    <reaction evidence="1">
        <text>ATP + protein L-histidine = ADP + protein N-phospho-L-histidine.</text>
        <dbReference type="EC" id="2.7.13.3"/>
    </reaction>
</comment>
<dbReference type="SMART" id="SM00388">
    <property type="entry name" value="HisKA"/>
    <property type="match status" value="1"/>
</dbReference>
<dbReference type="CDD" id="cd00075">
    <property type="entry name" value="HATPase"/>
    <property type="match status" value="1"/>
</dbReference>
<dbReference type="SUPFAM" id="SSF55785">
    <property type="entry name" value="PYP-like sensor domain (PAS domain)"/>
    <property type="match status" value="1"/>
</dbReference>
<evidence type="ECO:0000256" key="2">
    <source>
        <dbReference type="ARBA" id="ARBA00012438"/>
    </source>
</evidence>
<gene>
    <name evidence="11" type="ORF">IAC42_06670</name>
</gene>
<evidence type="ECO:0000259" key="10">
    <source>
        <dbReference type="PROSITE" id="PS50109"/>
    </source>
</evidence>
<evidence type="ECO:0000256" key="8">
    <source>
        <dbReference type="SAM" id="MobiDB-lite"/>
    </source>
</evidence>
<dbReference type="PROSITE" id="PS50109">
    <property type="entry name" value="HIS_KIN"/>
    <property type="match status" value="1"/>
</dbReference>
<dbReference type="PANTHER" id="PTHR45453:SF1">
    <property type="entry name" value="PHOSPHATE REGULON SENSOR PROTEIN PHOR"/>
    <property type="match status" value="1"/>
</dbReference>